<name>A0A0V1H3F5_9BILA</name>
<dbReference type="EMBL" id="JYDP01000146">
    <property type="protein sequence ID" value="KRZ05090.1"/>
    <property type="molecule type" value="Genomic_DNA"/>
</dbReference>
<dbReference type="GO" id="GO:0016791">
    <property type="term" value="F:phosphatase activity"/>
    <property type="evidence" value="ECO:0007669"/>
    <property type="project" value="UniProtKB-ARBA"/>
</dbReference>
<accession>A0A0V1H3F5</accession>
<evidence type="ECO:0000313" key="2">
    <source>
        <dbReference type="Proteomes" id="UP000055024"/>
    </source>
</evidence>
<proteinExistence type="predicted"/>
<dbReference type="InterPro" id="IPR029033">
    <property type="entry name" value="His_PPase_superfam"/>
</dbReference>
<dbReference type="AlphaFoldDB" id="A0A0V1H3F5"/>
<gene>
    <name evidence="1" type="ORF">T11_6862</name>
</gene>
<keyword evidence="2" id="KW-1185">Reference proteome</keyword>
<evidence type="ECO:0000313" key="1">
    <source>
        <dbReference type="EMBL" id="KRZ05090.1"/>
    </source>
</evidence>
<dbReference type="PANTHER" id="PTHR16469:SF27">
    <property type="entry name" value="UBIQUITIN-ASSOCIATED AND SH3 DOMAIN-CONTAINING BA-RELATED"/>
    <property type="match status" value="1"/>
</dbReference>
<dbReference type="Gene3D" id="3.40.50.1240">
    <property type="entry name" value="Phosphoglycerate mutase-like"/>
    <property type="match status" value="3"/>
</dbReference>
<dbReference type="PANTHER" id="PTHR16469">
    <property type="entry name" value="UBIQUITIN-ASSOCIATED AND SH3 DOMAIN-CONTAINING BA-RELATED"/>
    <property type="match status" value="1"/>
</dbReference>
<protein>
    <submittedName>
        <fullName evidence="1">Uncharacterized protein</fullName>
    </submittedName>
</protein>
<organism evidence="1 2">
    <name type="scientific">Trichinella zimbabwensis</name>
    <dbReference type="NCBI Taxonomy" id="268475"/>
    <lineage>
        <taxon>Eukaryota</taxon>
        <taxon>Metazoa</taxon>
        <taxon>Ecdysozoa</taxon>
        <taxon>Nematoda</taxon>
        <taxon>Enoplea</taxon>
        <taxon>Dorylaimia</taxon>
        <taxon>Trichinellida</taxon>
        <taxon>Trichinellidae</taxon>
        <taxon>Trichinella</taxon>
    </lineage>
</organism>
<dbReference type="InterPro" id="IPR051710">
    <property type="entry name" value="Phosphatase_SH3-domain"/>
</dbReference>
<sequence>MKIYSSDIYYPSHYFHTFDISNLFVFLKSNPWLFCIGMWKTDLSTFDSWSFRWESTQELWFILVEEDELPFLRLRSGVNQASVGKFPFTTMTERRSRAMGRASFNARFNITDVICAPSFTCFTAADNFIKGFQDGLEDEMKILNIKVDGGLSSTVEGYYLHKQFRSMVVESGFNVDETYETSVKCPENYKIDPYVNLDWRINAALGSIKKKYSGSMFQMVAVFVDKCLDNVLKGATVGSWPAFKMPHSEFYTFDTFAYYQDCNPLLWFIMIKNVPFYFPSQCKAENKRNIFDSPVISVAERRVRFMGSSSRDAGINITDVICAPSLKCIDLADRFVEGYESKLEKKDKVLEIKIDGGFSESIQYYHVHEQLKANIMECGYRIDKTHETSYKCPENCNYESSIKMNERVIETLKSIRAKYSDSTNRTMVVFVDKCLEPALRFLIKQPLIALELYICSKIPLPCAGVYSSKQPCRNQISKLLTRWRFVGSRNEESEWKFQSMTTIEGKSRLMGETSHKARFNITDVICAPSIKCIVAAHNFIKGFERDQKEEMKILNIKVDGGLSESIEGYYLQKPFRSLAAERGYPVDEVYETSVTWSESCKVDPTFDSWSFRWESAQELWVILVEEDELPFLRLRSGVNQASVGKFPFTTMTERSRAMGRASFNARFNITNVICAPSFTCFTAADNFIKGFQDGLEDEMKILNIKVDGGLSSTVEGYYLHKQFRSMVVESGFNVDETYETSVKCPENYKIDPYVNLDWRINAALGSFKKKYSGSRFQMVAVFVDKCLDNVLKGATVGSWPAFKVHVPSVGISPFILEKFEE</sequence>
<reference evidence="1 2" key="1">
    <citation type="submission" date="2015-01" db="EMBL/GenBank/DDBJ databases">
        <title>Evolution of Trichinella species and genotypes.</title>
        <authorList>
            <person name="Korhonen P.K."/>
            <person name="Edoardo P."/>
            <person name="Giuseppe L.R."/>
            <person name="Gasser R.B."/>
        </authorList>
    </citation>
    <scope>NUCLEOTIDE SEQUENCE [LARGE SCALE GENOMIC DNA]</scope>
    <source>
        <strain evidence="1">ISS1029</strain>
    </source>
</reference>
<dbReference type="Proteomes" id="UP000055024">
    <property type="component" value="Unassembled WGS sequence"/>
</dbReference>
<dbReference type="OrthoDB" id="5920147at2759"/>
<comment type="caution">
    <text evidence="1">The sequence shown here is derived from an EMBL/GenBank/DDBJ whole genome shotgun (WGS) entry which is preliminary data.</text>
</comment>